<feature type="region of interest" description="Disordered" evidence="1">
    <location>
        <begin position="1"/>
        <end position="76"/>
    </location>
</feature>
<evidence type="ECO:0000313" key="4">
    <source>
        <dbReference type="RefSeq" id="XP_033531618.1"/>
    </source>
</evidence>
<protein>
    <submittedName>
        <fullName evidence="2 4">Uncharacterized protein</fullName>
    </submittedName>
</protein>
<dbReference type="GeneID" id="54414460"/>
<reference evidence="2 4" key="1">
    <citation type="submission" date="2020-01" db="EMBL/GenBank/DDBJ databases">
        <authorList>
            <consortium name="DOE Joint Genome Institute"/>
            <person name="Haridas S."/>
            <person name="Albert R."/>
            <person name="Binder M."/>
            <person name="Bloem J."/>
            <person name="Labutti K."/>
            <person name="Salamov A."/>
            <person name="Andreopoulos B."/>
            <person name="Baker S.E."/>
            <person name="Barry K."/>
            <person name="Bills G."/>
            <person name="Bluhm B.H."/>
            <person name="Cannon C."/>
            <person name="Castanera R."/>
            <person name="Culley D.E."/>
            <person name="Daum C."/>
            <person name="Ezra D."/>
            <person name="Gonzalez J.B."/>
            <person name="Henrissat B."/>
            <person name="Kuo A."/>
            <person name="Liang C."/>
            <person name="Lipzen A."/>
            <person name="Lutzoni F."/>
            <person name="Magnuson J."/>
            <person name="Mondo S."/>
            <person name="Nolan M."/>
            <person name="Ohm R."/>
            <person name="Pangilinan J."/>
            <person name="Park H.-J."/>
            <person name="Ramirez L."/>
            <person name="Alfaro M."/>
            <person name="Sun H."/>
            <person name="Tritt A."/>
            <person name="Yoshinaga Y."/>
            <person name="Zwiers L.-H."/>
            <person name="Turgeon B.G."/>
            <person name="Goodwin S.B."/>
            <person name="Spatafora J.W."/>
            <person name="Crous P.W."/>
            <person name="Grigoriev I.V."/>
        </authorList>
    </citation>
    <scope>NUCLEOTIDE SEQUENCE</scope>
    <source>
        <strain evidence="2 4">CBS 781.70</strain>
    </source>
</reference>
<feature type="compositionally biased region" description="Polar residues" evidence="1">
    <location>
        <begin position="137"/>
        <end position="147"/>
    </location>
</feature>
<feature type="compositionally biased region" description="Polar residues" evidence="1">
    <location>
        <begin position="17"/>
        <end position="26"/>
    </location>
</feature>
<evidence type="ECO:0000256" key="1">
    <source>
        <dbReference type="SAM" id="MobiDB-lite"/>
    </source>
</evidence>
<evidence type="ECO:0000313" key="2">
    <source>
        <dbReference type="EMBL" id="KAF1809987.1"/>
    </source>
</evidence>
<organism evidence="2">
    <name type="scientific">Eremomyces bilateralis CBS 781.70</name>
    <dbReference type="NCBI Taxonomy" id="1392243"/>
    <lineage>
        <taxon>Eukaryota</taxon>
        <taxon>Fungi</taxon>
        <taxon>Dikarya</taxon>
        <taxon>Ascomycota</taxon>
        <taxon>Pezizomycotina</taxon>
        <taxon>Dothideomycetes</taxon>
        <taxon>Dothideomycetes incertae sedis</taxon>
        <taxon>Eremomycetales</taxon>
        <taxon>Eremomycetaceae</taxon>
        <taxon>Eremomyces</taxon>
    </lineage>
</organism>
<gene>
    <name evidence="2 4" type="ORF">P152DRAFT_144864</name>
</gene>
<dbReference type="RefSeq" id="XP_033531618.1">
    <property type="nucleotide sequence ID" value="XM_033673890.1"/>
</dbReference>
<dbReference type="EMBL" id="ML975169">
    <property type="protein sequence ID" value="KAF1809987.1"/>
    <property type="molecule type" value="Genomic_DNA"/>
</dbReference>
<dbReference type="AlphaFoldDB" id="A0A6G1FVX7"/>
<feature type="compositionally biased region" description="Basic and acidic residues" evidence="1">
    <location>
        <begin position="62"/>
        <end position="76"/>
    </location>
</feature>
<reference evidence="4" key="3">
    <citation type="submission" date="2025-04" db="UniProtKB">
        <authorList>
            <consortium name="RefSeq"/>
        </authorList>
    </citation>
    <scope>IDENTIFICATION</scope>
    <source>
        <strain evidence="4">CBS 781.70</strain>
    </source>
</reference>
<evidence type="ECO:0000313" key="3">
    <source>
        <dbReference type="Proteomes" id="UP000504638"/>
    </source>
</evidence>
<proteinExistence type="predicted"/>
<feature type="region of interest" description="Disordered" evidence="1">
    <location>
        <begin position="97"/>
        <end position="199"/>
    </location>
</feature>
<dbReference type="Proteomes" id="UP000504638">
    <property type="component" value="Unplaced"/>
</dbReference>
<accession>A0A6G1FVX7</accession>
<reference evidence="4" key="2">
    <citation type="submission" date="2020-04" db="EMBL/GenBank/DDBJ databases">
        <authorList>
            <consortium name="NCBI Genome Project"/>
        </authorList>
    </citation>
    <scope>NUCLEOTIDE SEQUENCE</scope>
    <source>
        <strain evidence="4">CBS 781.70</strain>
    </source>
</reference>
<keyword evidence="3" id="KW-1185">Reference proteome</keyword>
<sequence>MLASCPSPNLLLDNFESPAQNKSAFPSEQVEAGHRSSPTSVLDRSKSLPRDSSTSLPENDLELGRRPSRKAKEGKTYHNLYLSREFNKSLNGRIIKNGARKSVGSARVKDPSSSTQKKDDGSTKPLMTSPEIFVTPRKSSPQPQRLNSTKRTRTRTPDSMASEDMISPGPKLKEKKRRRTDSGERKGLLSEFQGVSSGL</sequence>
<name>A0A6G1FVX7_9PEZI</name>